<dbReference type="InterPro" id="IPR035965">
    <property type="entry name" value="PAS-like_dom_sf"/>
</dbReference>
<proteinExistence type="predicted"/>
<dbReference type="SMART" id="SM00091">
    <property type="entry name" value="PAS"/>
    <property type="match status" value="1"/>
</dbReference>
<dbReference type="AlphaFoldDB" id="A0A1Y5DYW3"/>
<dbReference type="PROSITE" id="PS50112">
    <property type="entry name" value="PAS"/>
    <property type="match status" value="1"/>
</dbReference>
<gene>
    <name evidence="2" type="ORF">A9Q75_17445</name>
</gene>
<sequence>MAKPVFKENPLDFIENSNIGIHVVLPTGIIKYANQHELDILGYTEEEYVGHHVSEFQFDKSCLEVMMNKLSKFESFSNFPVMVYGKKKIKYILYNSSVYQEQGEFIHTRCFGNEISESVYQASVLEYKKLLVGRI</sequence>
<name>A0A1Y5DYW3_COLPS</name>
<dbReference type="Proteomes" id="UP000243053">
    <property type="component" value="Unassembled WGS sequence"/>
</dbReference>
<evidence type="ECO:0000313" key="2">
    <source>
        <dbReference type="EMBL" id="OUR75732.1"/>
    </source>
</evidence>
<dbReference type="SUPFAM" id="SSF55785">
    <property type="entry name" value="PYP-like sensor domain (PAS domain)"/>
    <property type="match status" value="1"/>
</dbReference>
<reference evidence="3" key="1">
    <citation type="journal article" date="2017" name="Proc. Natl. Acad. Sci. U.S.A.">
        <title>Simulation of Deepwater Horizon oil plume reveals substrate specialization within a complex community of hydrocarbon degraders.</title>
        <authorList>
            <person name="Hu P."/>
            <person name="Dubinsky E.A."/>
            <person name="Probst A.J."/>
            <person name="Wang J."/>
            <person name="Sieber C.M.K."/>
            <person name="Tom L.M."/>
            <person name="Gardinali P."/>
            <person name="Banfield J.F."/>
            <person name="Atlas R.M."/>
            <person name="Andersen G.L."/>
        </authorList>
    </citation>
    <scope>NUCLEOTIDE SEQUENCE [LARGE SCALE GENOMIC DNA]</scope>
</reference>
<protein>
    <submittedName>
        <fullName evidence="2">Diguanylate cyclase</fullName>
    </submittedName>
</protein>
<dbReference type="Pfam" id="PF13426">
    <property type="entry name" value="PAS_9"/>
    <property type="match status" value="1"/>
</dbReference>
<accession>A0A1Y5DYW3</accession>
<dbReference type="CDD" id="cd00130">
    <property type="entry name" value="PAS"/>
    <property type="match status" value="1"/>
</dbReference>
<dbReference type="Gene3D" id="3.30.450.20">
    <property type="entry name" value="PAS domain"/>
    <property type="match status" value="1"/>
</dbReference>
<evidence type="ECO:0000259" key="1">
    <source>
        <dbReference type="PROSITE" id="PS50112"/>
    </source>
</evidence>
<feature type="domain" description="PAS" evidence="1">
    <location>
        <begin position="14"/>
        <end position="50"/>
    </location>
</feature>
<comment type="caution">
    <text evidence="2">The sequence shown here is derived from an EMBL/GenBank/DDBJ whole genome shotgun (WGS) entry which is preliminary data.</text>
</comment>
<organism evidence="2 3">
    <name type="scientific">Colwellia psychrerythraea</name>
    <name type="common">Vibrio psychroerythus</name>
    <dbReference type="NCBI Taxonomy" id="28229"/>
    <lineage>
        <taxon>Bacteria</taxon>
        <taxon>Pseudomonadati</taxon>
        <taxon>Pseudomonadota</taxon>
        <taxon>Gammaproteobacteria</taxon>
        <taxon>Alteromonadales</taxon>
        <taxon>Colwelliaceae</taxon>
        <taxon>Colwellia</taxon>
    </lineage>
</organism>
<dbReference type="InterPro" id="IPR000014">
    <property type="entry name" value="PAS"/>
</dbReference>
<evidence type="ECO:0000313" key="3">
    <source>
        <dbReference type="Proteomes" id="UP000243053"/>
    </source>
</evidence>
<dbReference type="NCBIfam" id="TIGR00229">
    <property type="entry name" value="sensory_box"/>
    <property type="match status" value="1"/>
</dbReference>
<dbReference type="EMBL" id="MAAF01000107">
    <property type="protein sequence ID" value="OUR75732.1"/>
    <property type="molecule type" value="Genomic_DNA"/>
</dbReference>